<evidence type="ECO:0000313" key="2">
    <source>
        <dbReference type="Proteomes" id="UP001202328"/>
    </source>
</evidence>
<keyword evidence="2" id="KW-1185">Reference proteome</keyword>
<reference evidence="1" key="1">
    <citation type="submission" date="2022-04" db="EMBL/GenBank/DDBJ databases">
        <title>A functionally conserved STORR gene fusion in Papaver species that diverged 16.8 million years ago.</title>
        <authorList>
            <person name="Catania T."/>
        </authorList>
    </citation>
    <scope>NUCLEOTIDE SEQUENCE</scope>
    <source>
        <strain evidence="1">S-188037</strain>
    </source>
</reference>
<sequence>LAGFEPDSVLYICEIVGGDGSIADLISPNLSTASTNQVVQEHNLSHGVNKSSCARESS</sequence>
<dbReference type="EMBL" id="JAJJMB010014260">
    <property type="protein sequence ID" value="KAI3861390.1"/>
    <property type="molecule type" value="Genomic_DNA"/>
</dbReference>
<dbReference type="AlphaFoldDB" id="A0AAD4S3H2"/>
<organism evidence="1 2">
    <name type="scientific">Papaver atlanticum</name>
    <dbReference type="NCBI Taxonomy" id="357466"/>
    <lineage>
        <taxon>Eukaryota</taxon>
        <taxon>Viridiplantae</taxon>
        <taxon>Streptophyta</taxon>
        <taxon>Embryophyta</taxon>
        <taxon>Tracheophyta</taxon>
        <taxon>Spermatophyta</taxon>
        <taxon>Magnoliopsida</taxon>
        <taxon>Ranunculales</taxon>
        <taxon>Papaveraceae</taxon>
        <taxon>Papaveroideae</taxon>
        <taxon>Papaver</taxon>
    </lineage>
</organism>
<dbReference type="Proteomes" id="UP001202328">
    <property type="component" value="Unassembled WGS sequence"/>
</dbReference>
<name>A0AAD4S3H2_9MAGN</name>
<accession>A0AAD4S3H2</accession>
<feature type="non-terminal residue" evidence="1">
    <location>
        <position position="58"/>
    </location>
</feature>
<proteinExistence type="predicted"/>
<evidence type="ECO:0000313" key="1">
    <source>
        <dbReference type="EMBL" id="KAI3861390.1"/>
    </source>
</evidence>
<gene>
    <name evidence="1" type="ORF">MKW98_000342</name>
</gene>
<comment type="caution">
    <text evidence="1">The sequence shown here is derived from an EMBL/GenBank/DDBJ whole genome shotgun (WGS) entry which is preliminary data.</text>
</comment>
<protein>
    <submittedName>
        <fullName evidence="1">Uncharacterized protein</fullName>
    </submittedName>
</protein>